<proteinExistence type="predicted"/>
<dbReference type="EMBL" id="CACSIP010000035">
    <property type="protein sequence ID" value="CAA0129287.1"/>
    <property type="molecule type" value="Genomic_DNA"/>
</dbReference>
<dbReference type="AlphaFoldDB" id="A0A5S9R6D5"/>
<dbReference type="Proteomes" id="UP000430146">
    <property type="component" value="Unassembled WGS sequence"/>
</dbReference>
<keyword evidence="2" id="KW-1185">Reference proteome</keyword>
<organism evidence="1 2">
    <name type="scientific">Mycolicibacterium vanbaalenii</name>
    <name type="common">Mycobacterium vanbaalenii</name>
    <dbReference type="NCBI Taxonomy" id="110539"/>
    <lineage>
        <taxon>Bacteria</taxon>
        <taxon>Bacillati</taxon>
        <taxon>Actinomycetota</taxon>
        <taxon>Actinomycetes</taxon>
        <taxon>Mycobacteriales</taxon>
        <taxon>Mycobacteriaceae</taxon>
        <taxon>Mycolicibacterium</taxon>
    </lineage>
</organism>
<gene>
    <name evidence="1" type="ORF">AELLOGFF_05513</name>
</gene>
<reference evidence="1 2" key="1">
    <citation type="submission" date="2019-11" db="EMBL/GenBank/DDBJ databases">
        <authorList>
            <person name="Holert J."/>
        </authorList>
    </citation>
    <scope>NUCLEOTIDE SEQUENCE [LARGE SCALE GENOMIC DNA]</scope>
    <source>
        <strain evidence="1">BC8_1</strain>
    </source>
</reference>
<evidence type="ECO:0000313" key="2">
    <source>
        <dbReference type="Proteomes" id="UP000430146"/>
    </source>
</evidence>
<dbReference type="RefSeq" id="WP_159233482.1">
    <property type="nucleotide sequence ID" value="NZ_CACSIP010000035.1"/>
</dbReference>
<dbReference type="OrthoDB" id="9994423at2"/>
<name>A0A5S9R6D5_MYCVN</name>
<sequence length="80" mass="8873">MDIYIVIDESRVVGASARLQGAELIRAKAAVESADSGARVRAGLPPSVIPDRESEAWRADHRAAYDRLRIENHELQDMDD</sequence>
<accession>A0A5S9R6D5</accession>
<evidence type="ECO:0000313" key="1">
    <source>
        <dbReference type="EMBL" id="CAA0129287.1"/>
    </source>
</evidence>
<protein>
    <submittedName>
        <fullName evidence="1">Uncharacterized protein</fullName>
    </submittedName>
</protein>